<comment type="caution">
    <text evidence="6">The sequence shown here is derived from an EMBL/GenBank/DDBJ whole genome shotgun (WGS) entry which is preliminary data.</text>
</comment>
<evidence type="ECO:0000313" key="6">
    <source>
        <dbReference type="EMBL" id="KAI6653581.1"/>
    </source>
</evidence>
<evidence type="ECO:0000259" key="5">
    <source>
        <dbReference type="PROSITE" id="PS50287"/>
    </source>
</evidence>
<dbReference type="Gene3D" id="3.10.250.10">
    <property type="entry name" value="SRCR-like domain"/>
    <property type="match status" value="1"/>
</dbReference>
<comment type="caution">
    <text evidence="2">Lacks conserved residue(s) required for the propagation of feature annotation.</text>
</comment>
<keyword evidence="3" id="KW-1133">Transmembrane helix</keyword>
<keyword evidence="3" id="KW-0812">Transmembrane</keyword>
<reference evidence="6 7" key="1">
    <citation type="journal article" date="2023" name="BMC Biol.">
        <title>The compact genome of the sponge Oopsacas minuta (Hexactinellida) is lacking key metazoan core genes.</title>
        <authorList>
            <person name="Santini S."/>
            <person name="Schenkelaars Q."/>
            <person name="Jourda C."/>
            <person name="Duchesne M."/>
            <person name="Belahbib H."/>
            <person name="Rocher C."/>
            <person name="Selva M."/>
            <person name="Riesgo A."/>
            <person name="Vervoort M."/>
            <person name="Leys S.P."/>
            <person name="Kodjabachian L."/>
            <person name="Le Bivic A."/>
            <person name="Borchiellini C."/>
            <person name="Claverie J.M."/>
            <person name="Renard E."/>
        </authorList>
    </citation>
    <scope>NUCLEOTIDE SEQUENCE [LARGE SCALE GENOMIC DNA]</scope>
    <source>
        <strain evidence="6">SPO-2</strain>
    </source>
</reference>
<dbReference type="AlphaFoldDB" id="A0AAV7JXZ1"/>
<dbReference type="SUPFAM" id="SSF56487">
    <property type="entry name" value="SRCR-like"/>
    <property type="match status" value="1"/>
</dbReference>
<keyword evidence="7" id="KW-1185">Reference proteome</keyword>
<feature type="chain" id="PRO_5044023566" description="SRCR domain-containing protein" evidence="4">
    <location>
        <begin position="23"/>
        <end position="422"/>
    </location>
</feature>
<keyword evidence="3" id="KW-0472">Membrane</keyword>
<feature type="domain" description="SRCR" evidence="5">
    <location>
        <begin position="114"/>
        <end position="241"/>
    </location>
</feature>
<organism evidence="6 7">
    <name type="scientific">Oopsacas minuta</name>
    <dbReference type="NCBI Taxonomy" id="111878"/>
    <lineage>
        <taxon>Eukaryota</taxon>
        <taxon>Metazoa</taxon>
        <taxon>Porifera</taxon>
        <taxon>Hexactinellida</taxon>
        <taxon>Hexasterophora</taxon>
        <taxon>Lyssacinosida</taxon>
        <taxon>Leucopsacidae</taxon>
        <taxon>Oopsacas</taxon>
    </lineage>
</organism>
<dbReference type="SMART" id="SM00202">
    <property type="entry name" value="SR"/>
    <property type="match status" value="1"/>
</dbReference>
<dbReference type="InterPro" id="IPR001190">
    <property type="entry name" value="SRCR"/>
</dbReference>
<dbReference type="Proteomes" id="UP001165289">
    <property type="component" value="Unassembled WGS sequence"/>
</dbReference>
<evidence type="ECO:0000256" key="4">
    <source>
        <dbReference type="SAM" id="SignalP"/>
    </source>
</evidence>
<keyword evidence="4" id="KW-0732">Signal</keyword>
<proteinExistence type="predicted"/>
<feature type="signal peptide" evidence="4">
    <location>
        <begin position="1"/>
        <end position="22"/>
    </location>
</feature>
<protein>
    <recommendedName>
        <fullName evidence="5">SRCR domain-containing protein</fullName>
    </recommendedName>
</protein>
<dbReference type="EMBL" id="JAKMXF010000266">
    <property type="protein sequence ID" value="KAI6653581.1"/>
    <property type="molecule type" value="Genomic_DNA"/>
</dbReference>
<gene>
    <name evidence="6" type="ORF">LOD99_3476</name>
</gene>
<evidence type="ECO:0000313" key="7">
    <source>
        <dbReference type="Proteomes" id="UP001165289"/>
    </source>
</evidence>
<dbReference type="InterPro" id="IPR036772">
    <property type="entry name" value="SRCR-like_dom_sf"/>
</dbReference>
<sequence length="422" mass="47763">MFFVTCVIHSILFCILRYGLECFGQEQYSFRQHVDGGQEYLQIFYSSDGMTSNGNYYNIREQGIDYRELYYACRNLSNEEAMVEYFRIDYNDNFNEFEIDCDNLPPTIANCNTLRLRDADRVIDLTCLAYSGYNVGDVRQLEDGRIVQLVDFADGKLVWAHFCYDGNIWDNNVANLACQSLGFEGAKAGMERIKVENRRGVYGLVNINCDGVTSFPNCTSEARDDSANRCMGEDVIALICENFIQTSTQTASINFQSTMNTPLSTQTTMNTPFSTQTNILTSSSSDNPQTNSSVTIISFTTSNITFLAIALSVVLFICVIGGIVLIGIAIYLYKMCHCEKPIEEQEKVENGESDNNELYLNMAPHPNGDIKQVLKKDKLYYNLNEVEDSTQSYQHTYLEMKPGQTDTEQSTIEPLYIDIEVT</sequence>
<evidence type="ECO:0000256" key="1">
    <source>
        <dbReference type="ARBA" id="ARBA00023157"/>
    </source>
</evidence>
<feature type="transmembrane region" description="Helical" evidence="3">
    <location>
        <begin position="306"/>
        <end position="333"/>
    </location>
</feature>
<evidence type="ECO:0000256" key="2">
    <source>
        <dbReference type="PROSITE-ProRule" id="PRU00196"/>
    </source>
</evidence>
<evidence type="ECO:0000256" key="3">
    <source>
        <dbReference type="SAM" id="Phobius"/>
    </source>
</evidence>
<dbReference type="GO" id="GO:0016020">
    <property type="term" value="C:membrane"/>
    <property type="evidence" value="ECO:0007669"/>
    <property type="project" value="InterPro"/>
</dbReference>
<accession>A0AAV7JXZ1</accession>
<keyword evidence="1" id="KW-1015">Disulfide bond</keyword>
<dbReference type="PROSITE" id="PS50287">
    <property type="entry name" value="SRCR_2"/>
    <property type="match status" value="1"/>
</dbReference>
<name>A0AAV7JXZ1_9METZ</name>